<proteinExistence type="predicted"/>
<evidence type="ECO:0000313" key="1">
    <source>
        <dbReference type="EMBL" id="MDP9805549.1"/>
    </source>
</evidence>
<sequence>MNLPTSSVSAIKRARLIVAALVNPKLRTQIVEQLGSPRTVES</sequence>
<protein>
    <recommendedName>
        <fullName evidence="3">Transcriptional regulator</fullName>
    </recommendedName>
</protein>
<comment type="caution">
    <text evidence="1">The sequence shown here is derived from an EMBL/GenBank/DDBJ whole genome shotgun (WGS) entry which is preliminary data.</text>
</comment>
<reference evidence="1 2" key="1">
    <citation type="submission" date="2023-07" db="EMBL/GenBank/DDBJ databases">
        <title>Sequencing the genomes of 1000 actinobacteria strains.</title>
        <authorList>
            <person name="Klenk H.-P."/>
        </authorList>
    </citation>
    <scope>NUCLEOTIDE SEQUENCE [LARGE SCALE GENOMIC DNA]</scope>
    <source>
        <strain evidence="1 2">DSM 17163</strain>
    </source>
</reference>
<name>A0ABT9NDT0_9ACTO</name>
<accession>A0ABT9NDT0</accession>
<keyword evidence="2" id="KW-1185">Reference proteome</keyword>
<organism evidence="1 2">
    <name type="scientific">Trueperella bonasi</name>
    <dbReference type="NCBI Taxonomy" id="312286"/>
    <lineage>
        <taxon>Bacteria</taxon>
        <taxon>Bacillati</taxon>
        <taxon>Actinomycetota</taxon>
        <taxon>Actinomycetes</taxon>
        <taxon>Actinomycetales</taxon>
        <taxon>Actinomycetaceae</taxon>
        <taxon>Trueperella</taxon>
    </lineage>
</organism>
<gene>
    <name evidence="1" type="ORF">J2S70_000131</name>
</gene>
<dbReference type="EMBL" id="JAUSQX010000001">
    <property type="protein sequence ID" value="MDP9805549.1"/>
    <property type="molecule type" value="Genomic_DNA"/>
</dbReference>
<evidence type="ECO:0008006" key="3">
    <source>
        <dbReference type="Google" id="ProtNLM"/>
    </source>
</evidence>
<evidence type="ECO:0000313" key="2">
    <source>
        <dbReference type="Proteomes" id="UP001243212"/>
    </source>
</evidence>
<dbReference type="Proteomes" id="UP001243212">
    <property type="component" value="Unassembled WGS sequence"/>
</dbReference>